<organism evidence="3 4">
    <name type="scientific">Fragilariopsis cylindrus CCMP1102</name>
    <dbReference type="NCBI Taxonomy" id="635003"/>
    <lineage>
        <taxon>Eukaryota</taxon>
        <taxon>Sar</taxon>
        <taxon>Stramenopiles</taxon>
        <taxon>Ochrophyta</taxon>
        <taxon>Bacillariophyta</taxon>
        <taxon>Bacillariophyceae</taxon>
        <taxon>Bacillariophycidae</taxon>
        <taxon>Bacillariales</taxon>
        <taxon>Bacillariaceae</taxon>
        <taxon>Fragilariopsis</taxon>
    </lineage>
</organism>
<dbReference type="CDD" id="cd24163">
    <property type="entry name" value="RWDD2_C"/>
    <property type="match status" value="1"/>
</dbReference>
<dbReference type="PANTHER" id="PTHR15955:SF8">
    <property type="entry name" value="RWD DOMAIN-CONTAINING PROTEIN 2B-RELATED"/>
    <property type="match status" value="1"/>
</dbReference>
<evidence type="ECO:0000259" key="2">
    <source>
        <dbReference type="Pfam" id="PF06544"/>
    </source>
</evidence>
<reference evidence="3 4" key="1">
    <citation type="submission" date="2016-09" db="EMBL/GenBank/DDBJ databases">
        <title>Extensive genetic diversity and differential bi-allelic expression allows diatom success in the polar Southern Ocean.</title>
        <authorList>
            <consortium name="DOE Joint Genome Institute"/>
            <person name="Mock T."/>
            <person name="Otillar R.P."/>
            <person name="Strauss J."/>
            <person name="Dupont C."/>
            <person name="Frickenhaus S."/>
            <person name="Maumus F."/>
            <person name="Mcmullan M."/>
            <person name="Sanges R."/>
            <person name="Schmutz J."/>
            <person name="Toseland A."/>
            <person name="Valas R."/>
            <person name="Veluchamy A."/>
            <person name="Ward B.J."/>
            <person name="Allen A."/>
            <person name="Barry K."/>
            <person name="Falciatore A."/>
            <person name="Ferrante M."/>
            <person name="Fortunato A.E."/>
            <person name="Gloeckner G."/>
            <person name="Gruber A."/>
            <person name="Hipkin R."/>
            <person name="Janech M."/>
            <person name="Kroth P."/>
            <person name="Leese F."/>
            <person name="Lindquist E."/>
            <person name="Lyon B.R."/>
            <person name="Martin J."/>
            <person name="Mayer C."/>
            <person name="Parker M."/>
            <person name="Quesneville H."/>
            <person name="Raymond J."/>
            <person name="Uhlig C."/>
            <person name="Valentin K.U."/>
            <person name="Worden A.Z."/>
            <person name="Armbrust E.V."/>
            <person name="Bowler C."/>
            <person name="Green B."/>
            <person name="Moulton V."/>
            <person name="Van Oosterhout C."/>
            <person name="Grigoriev I."/>
        </authorList>
    </citation>
    <scope>NUCLEOTIDE SEQUENCE [LARGE SCALE GENOMIC DNA]</scope>
    <source>
        <strain evidence="3 4">CCMP1102</strain>
    </source>
</reference>
<accession>A0A1E7FAN7</accession>
<dbReference type="PANTHER" id="PTHR15955">
    <property type="entry name" value="RWD DOMAIN CONTAINING PROTEIN 2"/>
    <property type="match status" value="1"/>
</dbReference>
<dbReference type="AlphaFoldDB" id="A0A1E7FAN7"/>
<feature type="domain" description="Small nuclear ribonucleoprotein Prp3 C-terminal" evidence="2">
    <location>
        <begin position="260"/>
        <end position="313"/>
    </location>
</feature>
<keyword evidence="4" id="KW-1185">Reference proteome</keyword>
<dbReference type="Proteomes" id="UP000095751">
    <property type="component" value="Unassembled WGS sequence"/>
</dbReference>
<gene>
    <name evidence="3" type="ORF">FRACYDRAFT_239882</name>
</gene>
<dbReference type="InterPro" id="IPR016135">
    <property type="entry name" value="UBQ-conjugating_enzyme/RWD"/>
</dbReference>
<feature type="region of interest" description="Disordered" evidence="1">
    <location>
        <begin position="36"/>
        <end position="67"/>
    </location>
</feature>
<dbReference type="InParanoid" id="A0A1E7FAN7"/>
<dbReference type="InterPro" id="IPR010541">
    <property type="entry name" value="Prp3_C"/>
</dbReference>
<evidence type="ECO:0000313" key="3">
    <source>
        <dbReference type="EMBL" id="OEU15206.1"/>
    </source>
</evidence>
<proteinExistence type="predicted"/>
<sequence>MDEANEIASEDYDYWGAMERAVNETDVLRAIYGVEHDDNSNSNSNDADADADGGSAGAHNAESSKFGIVSPGREEMKRIRKKLGLFLFDDDDVDCLDSNCNEVQQSKIPELRIEIQIRMDIYVDVDDNDDEENNSNNTVVFRGISTVQFLLSLGYPEYSSAVVTSIRMKSVTTMTSISSFSLTRSVTDEIVRILNKKSDSLLGTESILDLMEDAKDLISDHCRREISSLLQRQQMRKQLQDNTNRSTMNNVDFGKHNGRRWIWVHHITSSDRKKSIVREARELNLTGILKYGYPGVVLIEGTIVACDEFTSWIKGNKSIQGGFGRNWGHHVRGEINFELELESSTTMMKLFEEIEDLSIMAKAWKEMGLEDEFKVFVMQHK</sequence>
<evidence type="ECO:0000256" key="1">
    <source>
        <dbReference type="SAM" id="MobiDB-lite"/>
    </source>
</evidence>
<dbReference type="KEGG" id="fcy:FRACYDRAFT_239882"/>
<dbReference type="InterPro" id="IPR059181">
    <property type="entry name" value="RWDD2A-B_C"/>
</dbReference>
<protein>
    <recommendedName>
        <fullName evidence="2">Small nuclear ribonucleoprotein Prp3 C-terminal domain-containing protein</fullName>
    </recommendedName>
</protein>
<dbReference type="Pfam" id="PF06544">
    <property type="entry name" value="Prp3_C"/>
    <property type="match status" value="1"/>
</dbReference>
<dbReference type="InterPro" id="IPR017359">
    <property type="entry name" value="Phi-like"/>
</dbReference>
<name>A0A1E7FAN7_9STRA</name>
<dbReference type="Gene3D" id="3.10.110.10">
    <property type="entry name" value="Ubiquitin Conjugating Enzyme"/>
    <property type="match status" value="1"/>
</dbReference>
<dbReference type="OrthoDB" id="432412at2759"/>
<dbReference type="EMBL" id="KV784359">
    <property type="protein sequence ID" value="OEU15206.1"/>
    <property type="molecule type" value="Genomic_DNA"/>
</dbReference>
<evidence type="ECO:0000313" key="4">
    <source>
        <dbReference type="Proteomes" id="UP000095751"/>
    </source>
</evidence>